<evidence type="ECO:0000256" key="1">
    <source>
        <dbReference type="ARBA" id="ARBA00022605"/>
    </source>
</evidence>
<feature type="domain" description="FAD/NAD(P)-binding" evidence="5">
    <location>
        <begin position="145"/>
        <end position="471"/>
    </location>
</feature>
<dbReference type="GO" id="GO:0016639">
    <property type="term" value="F:oxidoreductase activity, acting on the CH-NH2 group of donors, NAD or NADP as acceptor"/>
    <property type="evidence" value="ECO:0007669"/>
    <property type="project" value="InterPro"/>
</dbReference>
<dbReference type="InterPro" id="IPR036188">
    <property type="entry name" value="FAD/NAD-bd_sf"/>
</dbReference>
<organism evidence="7 8">
    <name type="scientific">Sutterella wadsworthensis HGA0223</name>
    <dbReference type="NCBI Taxonomy" id="1203554"/>
    <lineage>
        <taxon>Bacteria</taxon>
        <taxon>Pseudomonadati</taxon>
        <taxon>Pseudomonadota</taxon>
        <taxon>Betaproteobacteria</taxon>
        <taxon>Burkholderiales</taxon>
        <taxon>Sutterellaceae</taxon>
        <taxon>Sutterella</taxon>
    </lineage>
</organism>
<dbReference type="STRING" id="1203554.HMPREF1476_01410"/>
<dbReference type="RefSeq" id="WP_016474627.1">
    <property type="nucleotide sequence ID" value="NZ_KE150480.1"/>
</dbReference>
<protein>
    <submittedName>
        <fullName evidence="7">Glutamate synthase, NADH/NADPH, small subunit</fullName>
    </submittedName>
</protein>
<dbReference type="PATRIC" id="fig|1203554.3.peg.1471"/>
<evidence type="ECO:0000256" key="3">
    <source>
        <dbReference type="ARBA" id="ARBA00023164"/>
    </source>
</evidence>
<dbReference type="Gene3D" id="1.10.1060.10">
    <property type="entry name" value="Alpha-helical ferredoxin"/>
    <property type="match status" value="1"/>
</dbReference>
<dbReference type="InterPro" id="IPR028261">
    <property type="entry name" value="DPD_II"/>
</dbReference>
<dbReference type="PRINTS" id="PR00419">
    <property type="entry name" value="ADXRDTASE"/>
</dbReference>
<keyword evidence="3" id="KW-0314">Glutamate biosynthesis</keyword>
<comment type="pathway">
    <text evidence="4">Amino-acid biosynthesis.</text>
</comment>
<dbReference type="Gene3D" id="3.40.50.720">
    <property type="entry name" value="NAD(P)-binding Rossmann-like Domain"/>
    <property type="match status" value="1"/>
</dbReference>
<dbReference type="SUPFAM" id="SSF51905">
    <property type="entry name" value="FAD/NAD(P)-binding domain"/>
    <property type="match status" value="1"/>
</dbReference>
<dbReference type="EMBL" id="ATCF01000020">
    <property type="protein sequence ID" value="EPD98835.1"/>
    <property type="molecule type" value="Genomic_DNA"/>
</dbReference>
<keyword evidence="1" id="KW-0028">Amino-acid biosynthesis</keyword>
<evidence type="ECO:0000259" key="5">
    <source>
        <dbReference type="Pfam" id="PF07992"/>
    </source>
</evidence>
<dbReference type="SUPFAM" id="SSF51971">
    <property type="entry name" value="Nucleotide-binding domain"/>
    <property type="match status" value="1"/>
</dbReference>
<dbReference type="InterPro" id="IPR006005">
    <property type="entry name" value="Glut_synth_ssu1"/>
</dbReference>
<dbReference type="NCBIfam" id="TIGR01317">
    <property type="entry name" value="GOGAT_sm_gam"/>
    <property type="match status" value="1"/>
</dbReference>
<dbReference type="InterPro" id="IPR023753">
    <property type="entry name" value="FAD/NAD-binding_dom"/>
</dbReference>
<dbReference type="GO" id="GO:0051536">
    <property type="term" value="F:iron-sulfur cluster binding"/>
    <property type="evidence" value="ECO:0007669"/>
    <property type="project" value="InterPro"/>
</dbReference>
<accession>S3BHI9</accession>
<dbReference type="Pfam" id="PF07992">
    <property type="entry name" value="Pyr_redox_2"/>
    <property type="match status" value="1"/>
</dbReference>
<evidence type="ECO:0000313" key="7">
    <source>
        <dbReference type="EMBL" id="EPD98835.1"/>
    </source>
</evidence>
<keyword evidence="2" id="KW-0560">Oxidoreductase</keyword>
<dbReference type="Proteomes" id="UP000014400">
    <property type="component" value="Unassembled WGS sequence"/>
</dbReference>
<sequence>MGLDGGFLKFTRLEPRHEPVEERIKHFNEFIAIYSDTEGREQASRCMDCGIPFCQHQCPLHNTMPDTQQYVSDGDWESAWRVLDSTNSFPEITGRICPAPCEEGCTLGLHRDAVSIKAIEKKIAEVAFSRGYVTPQPAAASTGCSVAVVGSGPAGLAAAQQLARMGHAVTVYEKMDKPGGLLRYGIPDFKLGKKVVDRRLDQLVREGVRFVLSTRVTGTDGETLEPEVHDDAESTISIAALQAKYDAVVLALGAEVPRDLKLPGRELSGIHFALDFLIAQNRVNSGGGVNPVQVRGKHVVVIGGGETASDCIGTANRLGAASVTQLDYHAELPLKADLMREWPDWRHIKRTSTSQEEGCTRLFATNTVSFEGKNAVESVKTVQVKWGPGRKITPIEGTESEVKADVVLIAMGYAHPSHAIVKALGLATDKRGSIAAPVDGPEAWRTAAEGIFAAGDGRFGQSLVVNALAEGRECAAAVDKWLRDKQSEAAPLWRE</sequence>
<dbReference type="Pfam" id="PF14691">
    <property type="entry name" value="Fer4_20"/>
    <property type="match status" value="1"/>
</dbReference>
<evidence type="ECO:0000313" key="8">
    <source>
        <dbReference type="Proteomes" id="UP000014400"/>
    </source>
</evidence>
<feature type="domain" description="Dihydroprymidine dehydrogenase" evidence="6">
    <location>
        <begin position="23"/>
        <end position="130"/>
    </location>
</feature>
<dbReference type="GO" id="GO:0006537">
    <property type="term" value="P:glutamate biosynthetic process"/>
    <property type="evidence" value="ECO:0007669"/>
    <property type="project" value="UniProtKB-KW"/>
</dbReference>
<evidence type="ECO:0000256" key="2">
    <source>
        <dbReference type="ARBA" id="ARBA00023002"/>
    </source>
</evidence>
<dbReference type="InterPro" id="IPR009051">
    <property type="entry name" value="Helical_ferredxn"/>
</dbReference>
<name>S3BHI9_9BURK</name>
<dbReference type="Gene3D" id="3.50.50.60">
    <property type="entry name" value="FAD/NAD(P)-binding domain"/>
    <property type="match status" value="1"/>
</dbReference>
<gene>
    <name evidence="7" type="ORF">HMPREF1476_01410</name>
</gene>
<evidence type="ECO:0000259" key="6">
    <source>
        <dbReference type="Pfam" id="PF14691"/>
    </source>
</evidence>
<reference evidence="7 8" key="1">
    <citation type="submission" date="2013-04" db="EMBL/GenBank/DDBJ databases">
        <title>The Genome Sequence of Sutterella wadsworthensis HGA0223.</title>
        <authorList>
            <consortium name="The Broad Institute Genomics Platform"/>
            <person name="Earl A."/>
            <person name="Ward D."/>
            <person name="Feldgarden M."/>
            <person name="Gevers D."/>
            <person name="Schmidt T.M."/>
            <person name="Dover J."/>
            <person name="Dai D."/>
            <person name="Walker B."/>
            <person name="Young S."/>
            <person name="Zeng Q."/>
            <person name="Gargeya S."/>
            <person name="Fitzgerald M."/>
            <person name="Haas B."/>
            <person name="Abouelleil A."/>
            <person name="Allen A.W."/>
            <person name="Alvarado L."/>
            <person name="Arachchi H.M."/>
            <person name="Berlin A.M."/>
            <person name="Chapman S.B."/>
            <person name="Gainer-Dewar J."/>
            <person name="Goldberg J."/>
            <person name="Griggs A."/>
            <person name="Gujja S."/>
            <person name="Hansen M."/>
            <person name="Howarth C."/>
            <person name="Imamovic A."/>
            <person name="Ireland A."/>
            <person name="Larimer J."/>
            <person name="McCowan C."/>
            <person name="Murphy C."/>
            <person name="Pearson M."/>
            <person name="Poon T.W."/>
            <person name="Priest M."/>
            <person name="Roberts A."/>
            <person name="Saif S."/>
            <person name="Shea T."/>
            <person name="Sisk P."/>
            <person name="Sykes S."/>
            <person name="Wortman J."/>
            <person name="Nusbaum C."/>
            <person name="Birren B."/>
        </authorList>
    </citation>
    <scope>NUCLEOTIDE SEQUENCE [LARGE SCALE GENOMIC DNA]</scope>
    <source>
        <strain evidence="7 8">HGA0223</strain>
    </source>
</reference>
<keyword evidence="8" id="KW-1185">Reference proteome</keyword>
<dbReference type="AlphaFoldDB" id="S3BHI9"/>
<dbReference type="InterPro" id="IPR051394">
    <property type="entry name" value="Glutamate_Synthase"/>
</dbReference>
<dbReference type="SUPFAM" id="SSF46548">
    <property type="entry name" value="alpha-helical ferredoxin"/>
    <property type="match status" value="1"/>
</dbReference>
<proteinExistence type="predicted"/>
<comment type="caution">
    <text evidence="7">The sequence shown here is derived from an EMBL/GenBank/DDBJ whole genome shotgun (WGS) entry which is preliminary data.</text>
</comment>
<dbReference type="PANTHER" id="PTHR43100">
    <property type="entry name" value="GLUTAMATE SYNTHASE [NADPH] SMALL CHAIN"/>
    <property type="match status" value="1"/>
</dbReference>
<dbReference type="eggNOG" id="COG0493">
    <property type="taxonomic scope" value="Bacteria"/>
</dbReference>
<dbReference type="HOGENOM" id="CLU_000422_3_1_4"/>
<evidence type="ECO:0000256" key="4">
    <source>
        <dbReference type="ARBA" id="ARBA00029440"/>
    </source>
</evidence>